<dbReference type="EMBL" id="FNDU01000010">
    <property type="protein sequence ID" value="SDI66504.1"/>
    <property type="molecule type" value="Genomic_DNA"/>
</dbReference>
<protein>
    <submittedName>
        <fullName evidence="1">Uncharacterized protein</fullName>
    </submittedName>
</protein>
<accession>A0A1G8MEZ1</accession>
<sequence length="54" mass="6281">MLYTFSPEVRLLLVNESDETVEVTYLSYDFVLPKIGPRPPYFAHPSSEPYYPVI</sequence>
<name>A0A1G8MEZ1_9BACI</name>
<dbReference type="RefSeq" id="WP_170031749.1">
    <property type="nucleotide sequence ID" value="NZ_FNDU01000010.1"/>
</dbReference>
<reference evidence="1 2" key="1">
    <citation type="submission" date="2016-10" db="EMBL/GenBank/DDBJ databases">
        <authorList>
            <person name="de Groot N.N."/>
        </authorList>
    </citation>
    <scope>NUCLEOTIDE SEQUENCE [LARGE SCALE GENOMIC DNA]</scope>
    <source>
        <strain evidence="2">P4B,CCM 7963,CECT 7998,DSM 25260,IBRC-M 10614,KCTC 13821</strain>
    </source>
</reference>
<gene>
    <name evidence="1" type="ORF">SAMN05216352_11017</name>
</gene>
<organism evidence="1 2">
    <name type="scientific">Alteribacillus bidgolensis</name>
    <dbReference type="NCBI Taxonomy" id="930129"/>
    <lineage>
        <taxon>Bacteria</taxon>
        <taxon>Bacillati</taxon>
        <taxon>Bacillota</taxon>
        <taxon>Bacilli</taxon>
        <taxon>Bacillales</taxon>
        <taxon>Bacillaceae</taxon>
        <taxon>Alteribacillus</taxon>
    </lineage>
</organism>
<dbReference type="Proteomes" id="UP000199017">
    <property type="component" value="Unassembled WGS sequence"/>
</dbReference>
<evidence type="ECO:0000313" key="1">
    <source>
        <dbReference type="EMBL" id="SDI66504.1"/>
    </source>
</evidence>
<evidence type="ECO:0000313" key="2">
    <source>
        <dbReference type="Proteomes" id="UP000199017"/>
    </source>
</evidence>
<keyword evidence="2" id="KW-1185">Reference proteome</keyword>
<dbReference type="AlphaFoldDB" id="A0A1G8MEZ1"/>
<proteinExistence type="predicted"/>
<dbReference type="STRING" id="930129.SAMN05216352_11017"/>